<feature type="signal peptide" evidence="1">
    <location>
        <begin position="1"/>
        <end position="19"/>
    </location>
</feature>
<evidence type="ECO:0000313" key="3">
    <source>
        <dbReference type="Proteomes" id="UP000253918"/>
    </source>
</evidence>
<keyword evidence="1" id="KW-0732">Signal</keyword>
<name>A0A369VYH6_9SPHN</name>
<proteinExistence type="predicted"/>
<dbReference type="InterPro" id="IPR018550">
    <property type="entry name" value="Lipid-A_deacylase-rel"/>
</dbReference>
<dbReference type="OrthoDB" id="8112769at2"/>
<gene>
    <name evidence="2" type="ORF">DVW87_04180</name>
</gene>
<dbReference type="Pfam" id="PF09411">
    <property type="entry name" value="PagL"/>
    <property type="match status" value="1"/>
</dbReference>
<dbReference type="Gene3D" id="2.40.160.20">
    <property type="match status" value="1"/>
</dbReference>
<organism evidence="2 3">
    <name type="scientific">Sphingomonas aracearum</name>
    <dbReference type="NCBI Taxonomy" id="2283317"/>
    <lineage>
        <taxon>Bacteria</taxon>
        <taxon>Pseudomonadati</taxon>
        <taxon>Pseudomonadota</taxon>
        <taxon>Alphaproteobacteria</taxon>
        <taxon>Sphingomonadales</taxon>
        <taxon>Sphingomonadaceae</taxon>
        <taxon>Sphingomonas</taxon>
    </lineage>
</organism>
<dbReference type="AlphaFoldDB" id="A0A369VYH6"/>
<comment type="caution">
    <text evidence="2">The sequence shown here is derived from an EMBL/GenBank/DDBJ whole genome shotgun (WGS) entry which is preliminary data.</text>
</comment>
<keyword evidence="3" id="KW-1185">Reference proteome</keyword>
<sequence>MRTRWAGLVLALVAAPAAAQEAAPSRPELFSGVLAHGLTLWRSVPDGYLLESAEEGGTVDVELGWRSRRFDRLRWLARPHAVAKAQINTDGRTSFFSGGLEWRQSLARSLYLQGGVGIAYQTGYRFTPDPFAPGLTRQQRLDRFEVYANRTSFGSSVLFNPNLSLGLRLDRRWAVEIAYEHYSHARLFSRQNPGIENAGVRVVYALGR</sequence>
<evidence type="ECO:0000256" key="1">
    <source>
        <dbReference type="SAM" id="SignalP"/>
    </source>
</evidence>
<keyword evidence="2" id="KW-0378">Hydrolase</keyword>
<dbReference type="RefSeq" id="WP_114686459.1">
    <property type="nucleotide sequence ID" value="NZ_QQNB01000001.1"/>
</dbReference>
<protein>
    <submittedName>
        <fullName evidence="2">Acyloxyacyl hydrolase</fullName>
    </submittedName>
</protein>
<evidence type="ECO:0000313" key="2">
    <source>
        <dbReference type="EMBL" id="RDE06879.1"/>
    </source>
</evidence>
<accession>A0A369VYH6</accession>
<dbReference type="EMBL" id="QQNB01000001">
    <property type="protein sequence ID" value="RDE06879.1"/>
    <property type="molecule type" value="Genomic_DNA"/>
</dbReference>
<reference evidence="2 3" key="1">
    <citation type="submission" date="2018-07" db="EMBL/GenBank/DDBJ databases">
        <title>a novel species of Sphingomonas isolated from the rhizosphere soil of Araceae plant.</title>
        <authorList>
            <person name="Zhiyong W."/>
            <person name="Qinglan Z."/>
            <person name="Zhiwei F."/>
            <person name="Ding X."/>
            <person name="Gejiao W."/>
            <person name="Shixue Z."/>
        </authorList>
    </citation>
    <scope>NUCLEOTIDE SEQUENCE [LARGE SCALE GENOMIC DNA]</scope>
    <source>
        <strain evidence="2 3">WZY 27</strain>
    </source>
</reference>
<dbReference type="GO" id="GO:0016787">
    <property type="term" value="F:hydrolase activity"/>
    <property type="evidence" value="ECO:0007669"/>
    <property type="project" value="UniProtKB-KW"/>
</dbReference>
<feature type="chain" id="PRO_5016769150" evidence="1">
    <location>
        <begin position="20"/>
        <end position="208"/>
    </location>
</feature>
<dbReference type="Proteomes" id="UP000253918">
    <property type="component" value="Unassembled WGS sequence"/>
</dbReference>